<reference evidence="5" key="2">
    <citation type="journal article" date="2023" name="IMA Fungus">
        <title>Comparative genomic study of the Penicillium genus elucidates a diverse pangenome and 15 lateral gene transfer events.</title>
        <authorList>
            <person name="Petersen C."/>
            <person name="Sorensen T."/>
            <person name="Nielsen M.R."/>
            <person name="Sondergaard T.E."/>
            <person name="Sorensen J.L."/>
            <person name="Fitzpatrick D.A."/>
            <person name="Frisvad J.C."/>
            <person name="Nielsen K.L."/>
        </authorList>
    </citation>
    <scope>NUCLEOTIDE SEQUENCE</scope>
    <source>
        <strain evidence="5">IBT 20477</strain>
    </source>
</reference>
<dbReference type="Proteomes" id="UP001150942">
    <property type="component" value="Unassembled WGS sequence"/>
</dbReference>
<feature type="region of interest" description="Disordered" evidence="2">
    <location>
        <begin position="1"/>
        <end position="91"/>
    </location>
</feature>
<evidence type="ECO:0000313" key="5">
    <source>
        <dbReference type="EMBL" id="KAJ5214245.1"/>
    </source>
</evidence>
<sequence length="1434" mass="161641">MRFRPFRRKKEREKGNGGAVPAPVENAKPQERYPKGSAEEEPLTSPISPPEQPGQAQLAPSPHQPTESQTDNIRSPDSERKDEALHPDVPEMDAELMEIWAKIRDRVKDLAERENKSVNEHLDIGEVLKNLDKKELGKKEKVKRCFSNTLTVIKKVGGFVVDASSQVFKPASQCYNAITFLIDAYEGYQGAFDGLGELFEECTDYLNRLPYYVKGKIDAKLIKLAAQQLDLFVRVCDAALSLRYSAGQKIKMAFKVMFLADDGVQPLLGEMAKLVKRERNLVSAQTFLSSRQAADAAREGLDTTKKVEGIVSEMQAQEREVVRENAIKKALGFTSQPDTPWRIRYREYLNQRLPGTGRWIFDEPAFATWETRHSAANILAIEGGDGTGKSFLASAIIQHLLHKKSTKDAGPRVSTAYYFFEGPARDAVKNASNLETAAKSLVWQFTQAERHYKKSVAEICAKSQEIDPAAISSELLFENADLPEMNILFYVVIDGLSGKMGEGMLRFLRQASSMKVHRRVRVLLTVDSECCQHLATVDGVSLNSIPISSKSRTDVELVMQSRMDSMIALVDMTRTGIPELRTRICDELYQATSGDYFRINLALDDISKREYISDIMDALKKAGEGRVTQIKNEIKGLNHNSSEAEISEINEIIIWIRRYRESLTERQMTAALYAAVGESSLLSLADKIKEKYPLFKITNKGEVTFRAPEVEESIPDKHGPSSLQEGLGAVVSPGEMAMIKHFLSTVCPQETYTKLEFDQFLESKKQIRKNQIYKNELHIEEAKMALTLLRLLTGETDQPSGDLLSYARRNFVQHLSTVNLALVDIEYKKLFGPHLIKLFRNPAAIDIALNNDELPGPSTTQRQIGREFMLSDEAATLILRWLNDTAVILEIGREDQQWATGQLQVEGHRGLLTPAAKQMAIHLLQEPHFLPLTLDAFRFITGFLKKFELNDKPHKVGSVEQIEQVERWCEGVLNTQKDSLWHTQIGSVLQIYRHEEEAQARARQALELDPENWRASTLLSGLVKPHDGITTLRPAVETLESSGQGKRSYLERVGLAKMLFILAELSWHEKQIDAAIDFWIRAVDVDFTDYGRVIKCLQCYAKQEQWSDIMTILRKMDEKPTEQLQGLSELIAAGGGKAFPHKRILRAALHTEQLEFIVSAYERSVQLVDERGERATSSNLRYHCGRAAHALQNGSSRAIKHWRQALENADPYLLSMLISCVAPYYLQKAAASGSDTEAVSAYLRDIETLLPEGVPEADVIIPPRVYTARYYWKQGNKIQAKQIARDIVNLSLEILSDDDEANDLPAYNQLLSVFIAFGDMTNALATRALIVLNFDKVQSVVCDGECNRSWSLSEETQWCQDCIVAHFEKECSRKIEHNALPFSVCNNTHQFLNAPQMDESVKLIPPRMVSVGDEVISFGDWLARIHRDYVNLKS</sequence>
<proteinExistence type="predicted"/>
<reference evidence="5" key="1">
    <citation type="submission" date="2022-11" db="EMBL/GenBank/DDBJ databases">
        <authorList>
            <person name="Petersen C."/>
        </authorList>
    </citation>
    <scope>NUCLEOTIDE SEQUENCE</scope>
    <source>
        <strain evidence="5">IBT 20477</strain>
    </source>
</reference>
<feature type="domain" description="Fungal STAND N-terminal Goodbye" evidence="3">
    <location>
        <begin position="116"/>
        <end position="212"/>
    </location>
</feature>
<dbReference type="InterPro" id="IPR031350">
    <property type="entry name" value="Goodbye_dom"/>
</dbReference>
<dbReference type="PANTHER" id="PTHR10039:SF17">
    <property type="entry name" value="FUNGAL STAND N-TERMINAL GOODBYE DOMAIN-CONTAINING PROTEIN-RELATED"/>
    <property type="match status" value="1"/>
</dbReference>
<feature type="compositionally biased region" description="Basic and acidic residues" evidence="2">
    <location>
        <begin position="28"/>
        <end position="38"/>
    </location>
</feature>
<feature type="compositionally biased region" description="Basic residues" evidence="2">
    <location>
        <begin position="1"/>
        <end position="11"/>
    </location>
</feature>
<evidence type="ECO:0008006" key="7">
    <source>
        <dbReference type="Google" id="ProtNLM"/>
    </source>
</evidence>
<evidence type="ECO:0000259" key="4">
    <source>
        <dbReference type="Pfam" id="PF24883"/>
    </source>
</evidence>
<name>A0A9W9N6S9_9EURO</name>
<feature type="compositionally biased region" description="Polar residues" evidence="2">
    <location>
        <begin position="64"/>
        <end position="73"/>
    </location>
</feature>
<comment type="caution">
    <text evidence="5">The sequence shown here is derived from an EMBL/GenBank/DDBJ whole genome shotgun (WGS) entry which is preliminary data.</text>
</comment>
<dbReference type="EMBL" id="JAPQKQ010000001">
    <property type="protein sequence ID" value="KAJ5214245.1"/>
    <property type="molecule type" value="Genomic_DNA"/>
</dbReference>
<accession>A0A9W9N6S9</accession>
<dbReference type="InterPro" id="IPR011990">
    <property type="entry name" value="TPR-like_helical_dom_sf"/>
</dbReference>
<evidence type="ECO:0000256" key="1">
    <source>
        <dbReference type="ARBA" id="ARBA00022737"/>
    </source>
</evidence>
<gene>
    <name evidence="5" type="ORF">N7449_001414</name>
</gene>
<dbReference type="OrthoDB" id="2913095at2759"/>
<dbReference type="PANTHER" id="PTHR10039">
    <property type="entry name" value="AMELOGENIN"/>
    <property type="match status" value="1"/>
</dbReference>
<keyword evidence="1" id="KW-0677">Repeat</keyword>
<dbReference type="InterPro" id="IPR056884">
    <property type="entry name" value="NPHP3-like_N"/>
</dbReference>
<evidence type="ECO:0000256" key="2">
    <source>
        <dbReference type="SAM" id="MobiDB-lite"/>
    </source>
</evidence>
<feature type="compositionally biased region" description="Basic and acidic residues" evidence="2">
    <location>
        <begin position="74"/>
        <end position="89"/>
    </location>
</feature>
<dbReference type="Gene3D" id="1.25.40.10">
    <property type="entry name" value="Tetratricopeptide repeat domain"/>
    <property type="match status" value="1"/>
</dbReference>
<dbReference type="Pfam" id="PF24883">
    <property type="entry name" value="NPHP3_N"/>
    <property type="match status" value="1"/>
</dbReference>
<feature type="domain" description="Nephrocystin 3-like N-terminal" evidence="4">
    <location>
        <begin position="355"/>
        <end position="525"/>
    </location>
</feature>
<organism evidence="5 6">
    <name type="scientific">Penicillium cf. viridicatum</name>
    <dbReference type="NCBI Taxonomy" id="2972119"/>
    <lineage>
        <taxon>Eukaryota</taxon>
        <taxon>Fungi</taxon>
        <taxon>Dikarya</taxon>
        <taxon>Ascomycota</taxon>
        <taxon>Pezizomycotina</taxon>
        <taxon>Eurotiomycetes</taxon>
        <taxon>Eurotiomycetidae</taxon>
        <taxon>Eurotiales</taxon>
        <taxon>Aspergillaceae</taxon>
        <taxon>Penicillium</taxon>
    </lineage>
</organism>
<dbReference type="Pfam" id="PF17109">
    <property type="entry name" value="Goodbye"/>
    <property type="match status" value="1"/>
</dbReference>
<evidence type="ECO:0000259" key="3">
    <source>
        <dbReference type="Pfam" id="PF17109"/>
    </source>
</evidence>
<dbReference type="SUPFAM" id="SSF48452">
    <property type="entry name" value="TPR-like"/>
    <property type="match status" value="1"/>
</dbReference>
<evidence type="ECO:0000313" key="6">
    <source>
        <dbReference type="Proteomes" id="UP001150942"/>
    </source>
</evidence>
<protein>
    <recommendedName>
        <fullName evidence="7">Fungal STAND N-terminal Goodbye domain-containing protein</fullName>
    </recommendedName>
</protein>
<keyword evidence="6" id="KW-1185">Reference proteome</keyword>